<dbReference type="EMBL" id="JAIHOM010000043">
    <property type="protein sequence ID" value="MCW6036690.1"/>
    <property type="molecule type" value="Genomic_DNA"/>
</dbReference>
<feature type="domain" description="TNase-like" evidence="5">
    <location>
        <begin position="33"/>
        <end position="164"/>
    </location>
</feature>
<dbReference type="SUPFAM" id="SSF50199">
    <property type="entry name" value="Staphylococcal nuclease"/>
    <property type="match status" value="1"/>
</dbReference>
<keyword evidence="2" id="KW-0255">Endonuclease</keyword>
<evidence type="ECO:0000313" key="6">
    <source>
        <dbReference type="EMBL" id="MCW6036690.1"/>
    </source>
</evidence>
<dbReference type="PANTHER" id="PTHR12302">
    <property type="entry name" value="EBNA2 BINDING PROTEIN P100"/>
    <property type="match status" value="1"/>
</dbReference>
<organism evidence="6 7">
    <name type="scientific">Spirulina subsalsa FACHB-351</name>
    <dbReference type="NCBI Taxonomy" id="234711"/>
    <lineage>
        <taxon>Bacteria</taxon>
        <taxon>Bacillati</taxon>
        <taxon>Cyanobacteriota</taxon>
        <taxon>Cyanophyceae</taxon>
        <taxon>Spirulinales</taxon>
        <taxon>Spirulinaceae</taxon>
        <taxon>Spirulina</taxon>
    </lineage>
</organism>
<reference evidence="6 7" key="1">
    <citation type="submission" date="2021-08" db="EMBL/GenBank/DDBJ databases">
        <title>Draft genome sequence of Spirulina subsalsa with high tolerance to salinity and hype-accumulation of phycocyanin.</title>
        <authorList>
            <person name="Pei H."/>
            <person name="Jiang L."/>
        </authorList>
    </citation>
    <scope>NUCLEOTIDE SEQUENCE [LARGE SCALE GENOMIC DNA]</scope>
    <source>
        <strain evidence="6 7">FACHB-351</strain>
    </source>
</reference>
<comment type="caution">
    <text evidence="6">The sequence shown here is derived from an EMBL/GenBank/DDBJ whole genome shotgun (WGS) entry which is preliminary data.</text>
</comment>
<feature type="compositionally biased region" description="Polar residues" evidence="4">
    <location>
        <begin position="164"/>
        <end position="180"/>
    </location>
</feature>
<dbReference type="Gene3D" id="2.40.50.90">
    <property type="match status" value="1"/>
</dbReference>
<protein>
    <submittedName>
        <fullName evidence="6">Thermonuclease family protein</fullName>
    </submittedName>
</protein>
<evidence type="ECO:0000256" key="4">
    <source>
        <dbReference type="SAM" id="MobiDB-lite"/>
    </source>
</evidence>
<dbReference type="Pfam" id="PF00565">
    <property type="entry name" value="SNase"/>
    <property type="match status" value="1"/>
</dbReference>
<evidence type="ECO:0000259" key="5">
    <source>
        <dbReference type="PROSITE" id="PS50830"/>
    </source>
</evidence>
<accession>A0ABT3L5C7</accession>
<evidence type="ECO:0000256" key="1">
    <source>
        <dbReference type="ARBA" id="ARBA00022722"/>
    </source>
</evidence>
<keyword evidence="7" id="KW-1185">Reference proteome</keyword>
<keyword evidence="1" id="KW-0540">Nuclease</keyword>
<evidence type="ECO:0000256" key="2">
    <source>
        <dbReference type="ARBA" id="ARBA00022759"/>
    </source>
</evidence>
<name>A0ABT3L5C7_9CYAN</name>
<dbReference type="SMART" id="SM00318">
    <property type="entry name" value="SNc"/>
    <property type="match status" value="1"/>
</dbReference>
<gene>
    <name evidence="6" type="ORF">K4A83_10505</name>
</gene>
<dbReference type="PANTHER" id="PTHR12302:SF3">
    <property type="entry name" value="SERINE_THREONINE-PROTEIN KINASE 31"/>
    <property type="match status" value="1"/>
</dbReference>
<dbReference type="PROSITE" id="PS50830">
    <property type="entry name" value="TNASE_3"/>
    <property type="match status" value="1"/>
</dbReference>
<evidence type="ECO:0000313" key="7">
    <source>
        <dbReference type="Proteomes" id="UP001526426"/>
    </source>
</evidence>
<proteinExistence type="predicted"/>
<evidence type="ECO:0000256" key="3">
    <source>
        <dbReference type="ARBA" id="ARBA00022801"/>
    </source>
</evidence>
<dbReference type="InterPro" id="IPR035437">
    <property type="entry name" value="SNase_OB-fold_sf"/>
</dbReference>
<sequence length="186" mass="21424">MFRLPPLPRWCLILLSFSLLTLLLSCQTPPPSQRIPAQIQRVVSGQTLEVLLQEQNTAQQIRIRLIGLSTPDLSQEPWGPQAQTTLAAWLQDSPTIDLEWDRQPQDPFGRYLAYVWKDGILINEQLLTQGYALLDTHAPNTKYQQRLEQAQRYARLMGNGIWNPQNPLRVTPQEARQQNKTPHRDP</sequence>
<dbReference type="InterPro" id="IPR016071">
    <property type="entry name" value="Staphylococal_nuclease_OB-fold"/>
</dbReference>
<dbReference type="RefSeq" id="WP_265264489.1">
    <property type="nucleotide sequence ID" value="NZ_JAIHOM010000043.1"/>
</dbReference>
<keyword evidence="3" id="KW-0378">Hydrolase</keyword>
<dbReference type="Proteomes" id="UP001526426">
    <property type="component" value="Unassembled WGS sequence"/>
</dbReference>
<dbReference type="PROSITE" id="PS51257">
    <property type="entry name" value="PROKAR_LIPOPROTEIN"/>
    <property type="match status" value="1"/>
</dbReference>
<feature type="region of interest" description="Disordered" evidence="4">
    <location>
        <begin position="164"/>
        <end position="186"/>
    </location>
</feature>